<keyword evidence="3" id="KW-1185">Reference proteome</keyword>
<comment type="caution">
    <text evidence="2">The sequence shown here is derived from an EMBL/GenBank/DDBJ whole genome shotgun (WGS) entry which is preliminary data.</text>
</comment>
<dbReference type="Proteomes" id="UP000298337">
    <property type="component" value="Unassembled WGS sequence"/>
</dbReference>
<dbReference type="InterPro" id="IPR026444">
    <property type="entry name" value="Secre_tail"/>
</dbReference>
<dbReference type="AlphaFoldDB" id="A0A4Z0PBG2"/>
<name>A0A4Z0PBG2_9BACT</name>
<accession>A0A4Z0PBG2</accession>
<reference evidence="2 3" key="1">
    <citation type="submission" date="2019-04" db="EMBL/GenBank/DDBJ databases">
        <authorList>
            <person name="Feng G."/>
            <person name="Zhang J."/>
            <person name="Zhu H."/>
        </authorList>
    </citation>
    <scope>NUCLEOTIDE SEQUENCE [LARGE SCALE GENOMIC DNA]</scope>
    <source>
        <strain evidence="2 3">92R-1</strain>
    </source>
</reference>
<evidence type="ECO:0000313" key="3">
    <source>
        <dbReference type="Proteomes" id="UP000298337"/>
    </source>
</evidence>
<evidence type="ECO:0000259" key="1">
    <source>
        <dbReference type="Pfam" id="PF18962"/>
    </source>
</evidence>
<dbReference type="NCBIfam" id="TIGR04183">
    <property type="entry name" value="Por_Secre_tail"/>
    <property type="match status" value="1"/>
</dbReference>
<gene>
    <name evidence="2" type="ORF">EU556_03890</name>
</gene>
<evidence type="ECO:0000313" key="2">
    <source>
        <dbReference type="EMBL" id="TGE09976.1"/>
    </source>
</evidence>
<sequence length="267" mass="29913">MKFARASAFLNLLLLGLIGCESPSTTFDAFPIRHPQNLEKKLGSRVRLVSARDTLELRVHHEPHSGRTVITQVGTSDTLLNAWALRHHQLYYLVQPLSDGACWVHAVRIQANNIQGLATGWEQMMDLSEQVKQGTFPTLVRYQNVLNDSSRLRFDARQLHKFYSTELDSFPVYRFASVSANPSPTLTAESPTLYPNPAQHYATLRFTEAGKRTIQLLSLTGQCLYRTETAANTLTLPVAQLPVGQYVIRASGLTKQKPISLQLLVSR</sequence>
<protein>
    <submittedName>
        <fullName evidence="2">T9SS type A sorting domain-containing protein</fullName>
    </submittedName>
</protein>
<dbReference type="PROSITE" id="PS51257">
    <property type="entry name" value="PROKAR_LIPOPROTEIN"/>
    <property type="match status" value="1"/>
</dbReference>
<proteinExistence type="predicted"/>
<organism evidence="2 3">
    <name type="scientific">Hymenobacter fodinae</name>
    <dbReference type="NCBI Taxonomy" id="2510796"/>
    <lineage>
        <taxon>Bacteria</taxon>
        <taxon>Pseudomonadati</taxon>
        <taxon>Bacteroidota</taxon>
        <taxon>Cytophagia</taxon>
        <taxon>Cytophagales</taxon>
        <taxon>Hymenobacteraceae</taxon>
        <taxon>Hymenobacter</taxon>
    </lineage>
</organism>
<dbReference type="Pfam" id="PF18962">
    <property type="entry name" value="Por_Secre_tail"/>
    <property type="match status" value="1"/>
</dbReference>
<dbReference type="OrthoDB" id="885166at2"/>
<dbReference type="EMBL" id="SRLA01000001">
    <property type="protein sequence ID" value="TGE09976.1"/>
    <property type="molecule type" value="Genomic_DNA"/>
</dbReference>
<feature type="domain" description="Secretion system C-terminal sorting" evidence="1">
    <location>
        <begin position="193"/>
        <end position="254"/>
    </location>
</feature>
<dbReference type="RefSeq" id="WP_135431196.1">
    <property type="nucleotide sequence ID" value="NZ_SRLA01000001.1"/>
</dbReference>